<proteinExistence type="predicted"/>
<gene>
    <name evidence="2" type="ORF">OJAV_G00052030</name>
</gene>
<dbReference type="Proteomes" id="UP000283210">
    <property type="component" value="Chromosome 6"/>
</dbReference>
<reference evidence="2 3" key="2">
    <citation type="submission" date="2019-01" db="EMBL/GenBank/DDBJ databases">
        <title>A chromosome length genome reference of the Java medaka (oryzias javanicus).</title>
        <authorList>
            <person name="Herpin A."/>
            <person name="Takehana Y."/>
            <person name="Naruse K."/>
            <person name="Ansai S."/>
            <person name="Kawaguchi M."/>
        </authorList>
    </citation>
    <scope>NUCLEOTIDE SEQUENCE [LARGE SCALE GENOMIC DNA]</scope>
    <source>
        <strain evidence="2">RS831</strain>
        <tissue evidence="2">Whole body</tissue>
    </source>
</reference>
<evidence type="ECO:0000313" key="2">
    <source>
        <dbReference type="EMBL" id="RVE71458.1"/>
    </source>
</evidence>
<reference evidence="2 3" key="1">
    <citation type="submission" date="2018-11" db="EMBL/GenBank/DDBJ databases">
        <authorList>
            <person name="Lopez-Roques C."/>
            <person name="Donnadieu C."/>
            <person name="Bouchez O."/>
            <person name="Klopp C."/>
            <person name="Cabau C."/>
            <person name="Zahm M."/>
        </authorList>
    </citation>
    <scope>NUCLEOTIDE SEQUENCE [LARGE SCALE GENOMIC DNA]</scope>
    <source>
        <strain evidence="2">RS831</strain>
        <tissue evidence="2">Whole body</tissue>
    </source>
</reference>
<keyword evidence="3" id="KW-1185">Reference proteome</keyword>
<dbReference type="AlphaFoldDB" id="A0A3S2Q6A3"/>
<protein>
    <submittedName>
        <fullName evidence="2">Uncharacterized protein</fullName>
    </submittedName>
</protein>
<dbReference type="OrthoDB" id="8960663at2759"/>
<sequence>MSFVKYTLSFSQIQSLTDLELNRTGREVSAAASEDERLVDFDSQARSTWRDIWESRSDGYAAFILKRRCAAGTKMHKLQQEESASPKESGQRPEIPACNSLHPSRIRCAGKSPEENHPSVADTCSKNTK</sequence>
<feature type="region of interest" description="Disordered" evidence="1">
    <location>
        <begin position="75"/>
        <end position="129"/>
    </location>
</feature>
<organism evidence="2 3">
    <name type="scientific">Oryzias javanicus</name>
    <name type="common">Javanese ricefish</name>
    <name type="synonym">Aplocheilus javanicus</name>
    <dbReference type="NCBI Taxonomy" id="123683"/>
    <lineage>
        <taxon>Eukaryota</taxon>
        <taxon>Metazoa</taxon>
        <taxon>Chordata</taxon>
        <taxon>Craniata</taxon>
        <taxon>Vertebrata</taxon>
        <taxon>Euteleostomi</taxon>
        <taxon>Actinopterygii</taxon>
        <taxon>Neopterygii</taxon>
        <taxon>Teleostei</taxon>
        <taxon>Neoteleostei</taxon>
        <taxon>Acanthomorphata</taxon>
        <taxon>Ovalentaria</taxon>
        <taxon>Atherinomorphae</taxon>
        <taxon>Beloniformes</taxon>
        <taxon>Adrianichthyidae</taxon>
        <taxon>Oryziinae</taxon>
        <taxon>Oryzias</taxon>
    </lineage>
</organism>
<dbReference type="EMBL" id="CM012442">
    <property type="protein sequence ID" value="RVE71458.1"/>
    <property type="molecule type" value="Genomic_DNA"/>
</dbReference>
<evidence type="ECO:0000313" key="3">
    <source>
        <dbReference type="Proteomes" id="UP000283210"/>
    </source>
</evidence>
<evidence type="ECO:0000256" key="1">
    <source>
        <dbReference type="SAM" id="MobiDB-lite"/>
    </source>
</evidence>
<name>A0A3S2Q6A3_ORYJA</name>
<accession>A0A3S2Q6A3</accession>